<dbReference type="SUPFAM" id="SSF55729">
    <property type="entry name" value="Acyl-CoA N-acyltransferases (Nat)"/>
    <property type="match status" value="1"/>
</dbReference>
<evidence type="ECO:0000259" key="1">
    <source>
        <dbReference type="PROSITE" id="PS51186"/>
    </source>
</evidence>
<dbReference type="InterPro" id="IPR016181">
    <property type="entry name" value="Acyl_CoA_acyltransferase"/>
</dbReference>
<gene>
    <name evidence="2" type="ORF">E0L21_16290</name>
</gene>
<sequence length="135" mass="15578">MQLVSITLEQCLNIRHTVLWPHLARDASRVEGDDEARHFGMLENGEIVSCLSVFMHDERRCQIRKFATLQTYQQQGYGGFLLQNVLEKLVQAGVEFVQLDARISAAAFYARFGFMAQGEPFYKKEVQYIRMSRAL</sequence>
<evidence type="ECO:0000313" key="3">
    <source>
        <dbReference type="Proteomes" id="UP000291793"/>
    </source>
</evidence>
<dbReference type="InterPro" id="IPR000182">
    <property type="entry name" value="GNAT_dom"/>
</dbReference>
<dbReference type="GO" id="GO:0016747">
    <property type="term" value="F:acyltransferase activity, transferring groups other than amino-acyl groups"/>
    <property type="evidence" value="ECO:0007669"/>
    <property type="project" value="InterPro"/>
</dbReference>
<reference evidence="2 3" key="1">
    <citation type="submission" date="2019-02" db="EMBL/GenBank/DDBJ databases">
        <title>The draft genome of Kosakonia quasisacchari strain WCHKQ120001.</title>
        <authorList>
            <person name="Wang C."/>
            <person name="Feng Y."/>
            <person name="Zong Z."/>
        </authorList>
    </citation>
    <scope>NUCLEOTIDE SEQUENCE [LARGE SCALE GENOMIC DNA]</scope>
    <source>
        <strain evidence="2 3">WCHKQ120001</strain>
    </source>
</reference>
<accession>A0A4R0GYG3</accession>
<protein>
    <submittedName>
        <fullName evidence="2">GNAT family N-acetyltransferase</fullName>
    </submittedName>
</protein>
<dbReference type="Proteomes" id="UP000291793">
    <property type="component" value="Unassembled WGS sequence"/>
</dbReference>
<dbReference type="CDD" id="cd04301">
    <property type="entry name" value="NAT_SF"/>
    <property type="match status" value="1"/>
</dbReference>
<dbReference type="RefSeq" id="WP_131411298.1">
    <property type="nucleotide sequence ID" value="NZ_SJOP01000015.1"/>
</dbReference>
<evidence type="ECO:0000313" key="2">
    <source>
        <dbReference type="EMBL" id="TCC03077.1"/>
    </source>
</evidence>
<dbReference type="Gene3D" id="3.40.630.30">
    <property type="match status" value="1"/>
</dbReference>
<organism evidence="2 3">
    <name type="scientific">Kosakonia quasisacchari</name>
    <dbReference type="NCBI Taxonomy" id="2529380"/>
    <lineage>
        <taxon>Bacteria</taxon>
        <taxon>Pseudomonadati</taxon>
        <taxon>Pseudomonadota</taxon>
        <taxon>Gammaproteobacteria</taxon>
        <taxon>Enterobacterales</taxon>
        <taxon>Enterobacteriaceae</taxon>
        <taxon>Kosakonia</taxon>
    </lineage>
</organism>
<keyword evidence="3" id="KW-1185">Reference proteome</keyword>
<dbReference type="EMBL" id="SJOP01000015">
    <property type="protein sequence ID" value="TCC03077.1"/>
    <property type="molecule type" value="Genomic_DNA"/>
</dbReference>
<dbReference type="PROSITE" id="PS51186">
    <property type="entry name" value="GNAT"/>
    <property type="match status" value="1"/>
</dbReference>
<proteinExistence type="predicted"/>
<dbReference type="AlphaFoldDB" id="A0A4R0GYG3"/>
<name>A0A4R0GYG3_9ENTR</name>
<keyword evidence="2" id="KW-0808">Transferase</keyword>
<dbReference type="Pfam" id="PF00583">
    <property type="entry name" value="Acetyltransf_1"/>
    <property type="match status" value="1"/>
</dbReference>
<comment type="caution">
    <text evidence="2">The sequence shown here is derived from an EMBL/GenBank/DDBJ whole genome shotgun (WGS) entry which is preliminary data.</text>
</comment>
<dbReference type="OrthoDB" id="1178186at2"/>
<feature type="domain" description="N-acetyltransferase" evidence="1">
    <location>
        <begin position="1"/>
        <end position="135"/>
    </location>
</feature>